<reference evidence="2 3" key="1">
    <citation type="journal article" date="2015" name="Nature">
        <title>rRNA introns, odd ribosomes, and small enigmatic genomes across a large radiation of phyla.</title>
        <authorList>
            <person name="Brown C.T."/>
            <person name="Hug L.A."/>
            <person name="Thomas B.C."/>
            <person name="Sharon I."/>
            <person name="Castelle C.J."/>
            <person name="Singh A."/>
            <person name="Wilkins M.J."/>
            <person name="Williams K.H."/>
            <person name="Banfield J.F."/>
        </authorList>
    </citation>
    <scope>NUCLEOTIDE SEQUENCE [LARGE SCALE GENOMIC DNA]</scope>
</reference>
<evidence type="ECO:0000313" key="2">
    <source>
        <dbReference type="EMBL" id="KKU90304.1"/>
    </source>
</evidence>
<feature type="transmembrane region" description="Helical" evidence="1">
    <location>
        <begin position="12"/>
        <end position="33"/>
    </location>
</feature>
<protein>
    <submittedName>
        <fullName evidence="2">Uncharacterized protein</fullName>
    </submittedName>
</protein>
<gene>
    <name evidence="2" type="ORF">UY19_C0004G0018</name>
</gene>
<organism evidence="2 3">
    <name type="scientific">Candidatus Wolfebacteria bacterium GW2011_GWA2_47_9b</name>
    <dbReference type="NCBI Taxonomy" id="1619005"/>
    <lineage>
        <taxon>Bacteria</taxon>
        <taxon>Candidatus Wolfeibacteriota</taxon>
    </lineage>
</organism>
<accession>A0A0G1U8A1</accession>
<name>A0A0G1U8A1_9BACT</name>
<evidence type="ECO:0000313" key="3">
    <source>
        <dbReference type="Proteomes" id="UP000033882"/>
    </source>
</evidence>
<proteinExistence type="predicted"/>
<dbReference type="AlphaFoldDB" id="A0A0G1U8A1"/>
<keyword evidence="1" id="KW-1133">Transmembrane helix</keyword>
<comment type="caution">
    <text evidence="2">The sequence shown here is derived from an EMBL/GenBank/DDBJ whole genome shotgun (WGS) entry which is preliminary data.</text>
</comment>
<dbReference type="Proteomes" id="UP000033882">
    <property type="component" value="Unassembled WGS sequence"/>
</dbReference>
<sequence length="39" mass="4519">MGYYGMGSGMFFFGWIIYVLVLILLVLGIVALWKYINKK</sequence>
<evidence type="ECO:0000256" key="1">
    <source>
        <dbReference type="SAM" id="Phobius"/>
    </source>
</evidence>
<keyword evidence="1" id="KW-0472">Membrane</keyword>
<keyword evidence="1" id="KW-0812">Transmembrane</keyword>
<dbReference type="EMBL" id="LCPB01000004">
    <property type="protein sequence ID" value="KKU90304.1"/>
    <property type="molecule type" value="Genomic_DNA"/>
</dbReference>